<protein>
    <submittedName>
        <fullName evidence="4">Inner membrane protein yqiJ</fullName>
    </submittedName>
</protein>
<keyword evidence="1" id="KW-0472">Membrane</keyword>
<keyword evidence="5" id="KW-1185">Reference proteome</keyword>
<evidence type="ECO:0000313" key="4">
    <source>
        <dbReference type="EMBL" id="VEF03235.1"/>
    </source>
</evidence>
<dbReference type="Pfam" id="PF07290">
    <property type="entry name" value="YqiJ_OB"/>
    <property type="match status" value="1"/>
</dbReference>
<proteinExistence type="predicted"/>
<feature type="domain" description="Inner membrane protein YqiJ N-terminal" evidence="3">
    <location>
        <begin position="12"/>
        <end position="128"/>
    </location>
</feature>
<keyword evidence="1" id="KW-1133">Transmembrane helix</keyword>
<dbReference type="KEGG" id="nci:NCTC10296_02215"/>
<dbReference type="EMBL" id="LR134313">
    <property type="protein sequence ID" value="VEF03235.1"/>
    <property type="molecule type" value="Genomic_DNA"/>
</dbReference>
<evidence type="ECO:0000256" key="1">
    <source>
        <dbReference type="SAM" id="Phobius"/>
    </source>
</evidence>
<dbReference type="OrthoDB" id="7207054at2"/>
<dbReference type="STRING" id="493.BWD07_07325"/>
<feature type="transmembrane region" description="Helical" evidence="1">
    <location>
        <begin position="80"/>
        <end position="98"/>
    </location>
</feature>
<sequence>MWDLINAPQTRIFGVAIMLMVLLGVVETLSLVFGGISDWLDGLLPDSLTEPAHAEIGLDGADAGVLVRFLSWLYVGKIPLLMLMVVFLAVFGLLGYILQACLKNFAGFYLNGFLAAAAVWFASLPVVRMVGGGLYKIMPKDETTAIEQKSLIGRVGVVVLGEARRGSPAEVRVKDSFGQQHYVMAEPDDGSVLQQGEAVLLVSLEGNTFKAIANPSGSLVD</sequence>
<organism evidence="4 5">
    <name type="scientific">Neisseria canis</name>
    <dbReference type="NCBI Taxonomy" id="493"/>
    <lineage>
        <taxon>Bacteria</taxon>
        <taxon>Pseudomonadati</taxon>
        <taxon>Pseudomonadota</taxon>
        <taxon>Betaproteobacteria</taxon>
        <taxon>Neisseriales</taxon>
        <taxon>Neisseriaceae</taxon>
        <taxon>Neisseria</taxon>
    </lineage>
</organism>
<name>A0A448DB64_9NEIS</name>
<evidence type="ECO:0000313" key="5">
    <source>
        <dbReference type="Proteomes" id="UP000279284"/>
    </source>
</evidence>
<dbReference type="InterPro" id="IPR048376">
    <property type="entry name" value="YqiJ_N"/>
</dbReference>
<accession>A0A448DB64</accession>
<evidence type="ECO:0000259" key="3">
    <source>
        <dbReference type="Pfam" id="PF21001"/>
    </source>
</evidence>
<gene>
    <name evidence="4" type="primary">yqiJ</name>
    <name evidence="4" type="ORF">NCTC10296_02215</name>
</gene>
<feature type="transmembrane region" description="Helical" evidence="1">
    <location>
        <begin position="12"/>
        <end position="36"/>
    </location>
</feature>
<keyword evidence="1" id="KW-0812">Transmembrane</keyword>
<reference evidence="4 5" key="1">
    <citation type="submission" date="2018-12" db="EMBL/GenBank/DDBJ databases">
        <authorList>
            <consortium name="Pathogen Informatics"/>
        </authorList>
    </citation>
    <scope>NUCLEOTIDE SEQUENCE [LARGE SCALE GENOMIC DNA]</scope>
    <source>
        <strain evidence="4 5">NCTC10296</strain>
    </source>
</reference>
<dbReference type="Pfam" id="PF21001">
    <property type="entry name" value="YqiJ_N"/>
    <property type="match status" value="1"/>
</dbReference>
<evidence type="ECO:0000259" key="2">
    <source>
        <dbReference type="Pfam" id="PF07290"/>
    </source>
</evidence>
<dbReference type="Proteomes" id="UP000279284">
    <property type="component" value="Chromosome"/>
</dbReference>
<dbReference type="RefSeq" id="WP_085416703.1">
    <property type="nucleotide sequence ID" value="NZ_CAUJPY010000017.1"/>
</dbReference>
<feature type="transmembrane region" description="Helical" evidence="1">
    <location>
        <begin position="110"/>
        <end position="130"/>
    </location>
</feature>
<dbReference type="InterPro" id="IPR010840">
    <property type="entry name" value="YqiJ_OB"/>
</dbReference>
<feature type="domain" description="Inner membrane protein YqiJ OB-fold" evidence="2">
    <location>
        <begin position="150"/>
        <end position="212"/>
    </location>
</feature>
<dbReference type="AlphaFoldDB" id="A0A448DB64"/>